<proteinExistence type="predicted"/>
<dbReference type="GO" id="GO:0005834">
    <property type="term" value="C:heterotrimeric G-protein complex"/>
    <property type="evidence" value="ECO:0007669"/>
    <property type="project" value="TreeGrafter"/>
</dbReference>
<dbReference type="GO" id="GO:0005525">
    <property type="term" value="F:GTP binding"/>
    <property type="evidence" value="ECO:0007669"/>
    <property type="project" value="UniProtKB-KW"/>
</dbReference>
<dbReference type="FunFam" id="1.10.400.10:FF:000007">
    <property type="entry name" value="Guanine nucleotide-binding protein subunit alpha"/>
    <property type="match status" value="1"/>
</dbReference>
<feature type="region of interest" description="Disordered" evidence="12">
    <location>
        <begin position="76"/>
        <end position="98"/>
    </location>
</feature>
<keyword evidence="3 11" id="KW-0479">Metal-binding</keyword>
<gene>
    <name evidence="13" type="ORF">CAMP_LOCUS1798</name>
</gene>
<keyword evidence="7" id="KW-0564">Palmitate</keyword>
<feature type="binding site" evidence="10">
    <location>
        <position position="456"/>
    </location>
    <ligand>
        <name>GTP</name>
        <dbReference type="ChEBI" id="CHEBI:37565"/>
    </ligand>
</feature>
<evidence type="ECO:0000256" key="4">
    <source>
        <dbReference type="ARBA" id="ARBA00022741"/>
    </source>
</evidence>
<feature type="binding site" evidence="10">
    <location>
        <begin position="304"/>
        <end position="310"/>
    </location>
    <ligand>
        <name>GTP</name>
        <dbReference type="ChEBI" id="CHEBI:37565"/>
    </ligand>
</feature>
<keyword evidence="4 10" id="KW-0547">Nucleotide-binding</keyword>
<dbReference type="AlphaFoldDB" id="A0A9P1MUC8"/>
<evidence type="ECO:0000256" key="8">
    <source>
        <dbReference type="ARBA" id="ARBA00023224"/>
    </source>
</evidence>
<evidence type="ECO:0000256" key="3">
    <source>
        <dbReference type="ARBA" id="ARBA00022723"/>
    </source>
</evidence>
<keyword evidence="5 11" id="KW-0460">Magnesium</keyword>
<evidence type="ECO:0000256" key="1">
    <source>
        <dbReference type="ARBA" id="ARBA00011356"/>
    </source>
</evidence>
<dbReference type="EMBL" id="CANHGI010000001">
    <property type="protein sequence ID" value="CAI5439161.1"/>
    <property type="molecule type" value="Genomic_DNA"/>
</dbReference>
<evidence type="ECO:0000313" key="13">
    <source>
        <dbReference type="EMBL" id="CAI5439161.1"/>
    </source>
</evidence>
<dbReference type="SUPFAM" id="SSF47895">
    <property type="entry name" value="Transducin (alpha subunit), insertion domain"/>
    <property type="match status" value="1"/>
</dbReference>
<dbReference type="GO" id="GO:0007188">
    <property type="term" value="P:adenylate cyclase-modulating G protein-coupled receptor signaling pathway"/>
    <property type="evidence" value="ECO:0007669"/>
    <property type="project" value="InterPro"/>
</dbReference>
<dbReference type="OrthoDB" id="5817230at2759"/>
<dbReference type="CDD" id="cd00066">
    <property type="entry name" value="G-alpha"/>
    <property type="match status" value="1"/>
</dbReference>
<feature type="binding site" evidence="10">
    <location>
        <begin position="329"/>
        <end position="333"/>
    </location>
    <ligand>
        <name>GTP</name>
        <dbReference type="ChEBI" id="CHEBI:37565"/>
    </ligand>
</feature>
<dbReference type="Gene3D" id="3.40.50.300">
    <property type="entry name" value="P-loop containing nucleotide triphosphate hydrolases"/>
    <property type="match status" value="1"/>
</dbReference>
<dbReference type="GO" id="GO:0046872">
    <property type="term" value="F:metal ion binding"/>
    <property type="evidence" value="ECO:0007669"/>
    <property type="project" value="UniProtKB-KW"/>
</dbReference>
<dbReference type="InterPro" id="IPR011025">
    <property type="entry name" value="GproteinA_insert"/>
</dbReference>
<evidence type="ECO:0000256" key="6">
    <source>
        <dbReference type="ARBA" id="ARBA00023134"/>
    </source>
</evidence>
<evidence type="ECO:0000256" key="5">
    <source>
        <dbReference type="ARBA" id="ARBA00022842"/>
    </source>
</evidence>
<dbReference type="GO" id="GO:0003924">
    <property type="term" value="F:GTPase activity"/>
    <property type="evidence" value="ECO:0007669"/>
    <property type="project" value="InterPro"/>
</dbReference>
<evidence type="ECO:0000256" key="11">
    <source>
        <dbReference type="PIRSR" id="PIRSR601019-2"/>
    </source>
</evidence>
<dbReference type="GO" id="GO:0007010">
    <property type="term" value="P:cytoskeleton organization"/>
    <property type="evidence" value="ECO:0007669"/>
    <property type="project" value="UniProtKB-ARBA"/>
</dbReference>
<feature type="binding site" evidence="10">
    <location>
        <begin position="279"/>
        <end position="280"/>
    </location>
    <ligand>
        <name>GTP</name>
        <dbReference type="ChEBI" id="CHEBI:37565"/>
    </ligand>
</feature>
<dbReference type="PROSITE" id="PS51882">
    <property type="entry name" value="G_ALPHA"/>
    <property type="match status" value="1"/>
</dbReference>
<dbReference type="SMART" id="SM00275">
    <property type="entry name" value="G_alpha"/>
    <property type="match status" value="1"/>
</dbReference>
<evidence type="ECO:0000256" key="10">
    <source>
        <dbReference type="PIRSR" id="PIRSR601019-1"/>
    </source>
</evidence>
<dbReference type="SUPFAM" id="SSF52540">
    <property type="entry name" value="P-loop containing nucleoside triphosphate hydrolases"/>
    <property type="match status" value="1"/>
</dbReference>
<name>A0A9P1MUC8_9PELO</name>
<keyword evidence="6 10" id="KW-0342">GTP-binding</keyword>
<feature type="binding site" evidence="10">
    <location>
        <begin position="172"/>
        <end position="177"/>
    </location>
    <ligand>
        <name>GTP</name>
        <dbReference type="ChEBI" id="CHEBI:37565"/>
    </ligand>
</feature>
<keyword evidence="9" id="KW-0449">Lipoprotein</keyword>
<dbReference type="PRINTS" id="PR00441">
    <property type="entry name" value="GPROTEINAI"/>
</dbReference>
<dbReference type="FunFam" id="3.40.50.300:FF:002307">
    <property type="entry name" value="Guanine nucleotide-binding protein G(k) subunit alpha"/>
    <property type="match status" value="1"/>
</dbReference>
<feature type="binding site" evidence="10">
    <location>
        <begin position="398"/>
        <end position="401"/>
    </location>
    <ligand>
        <name>GTP</name>
        <dbReference type="ChEBI" id="CHEBI:37565"/>
    </ligand>
</feature>
<evidence type="ECO:0000256" key="2">
    <source>
        <dbReference type="ARBA" id="ARBA00022707"/>
    </source>
</evidence>
<dbReference type="InterPro" id="IPR001019">
    <property type="entry name" value="Gprotein_alpha_su"/>
</dbReference>
<keyword evidence="2" id="KW-0519">Myristate</keyword>
<dbReference type="Pfam" id="PF00503">
    <property type="entry name" value="G-alpha"/>
    <property type="match status" value="1"/>
</dbReference>
<feature type="binding site" evidence="11">
    <location>
        <position position="310"/>
    </location>
    <ligand>
        <name>Mg(2+)</name>
        <dbReference type="ChEBI" id="CHEBI:18420"/>
    </ligand>
</feature>
<dbReference type="InterPro" id="IPR027417">
    <property type="entry name" value="P-loop_NTPase"/>
</dbReference>
<dbReference type="GO" id="GO:0001664">
    <property type="term" value="F:G protein-coupled receptor binding"/>
    <property type="evidence" value="ECO:0007669"/>
    <property type="project" value="TreeGrafter"/>
</dbReference>
<comment type="subunit">
    <text evidence="1">G proteins are composed of 3 units; alpha, beta and gamma. The alpha chain contains the guanine nucleotide binding site.</text>
</comment>
<evidence type="ECO:0000256" key="9">
    <source>
        <dbReference type="ARBA" id="ARBA00023288"/>
    </source>
</evidence>
<dbReference type="GO" id="GO:0031683">
    <property type="term" value="F:G-protein beta/gamma-subunit complex binding"/>
    <property type="evidence" value="ECO:0007669"/>
    <property type="project" value="InterPro"/>
</dbReference>
<dbReference type="PRINTS" id="PR00318">
    <property type="entry name" value="GPROTEINA"/>
</dbReference>
<evidence type="ECO:0000313" key="14">
    <source>
        <dbReference type="Proteomes" id="UP001152747"/>
    </source>
</evidence>
<dbReference type="GO" id="GO:0005737">
    <property type="term" value="C:cytoplasm"/>
    <property type="evidence" value="ECO:0007669"/>
    <property type="project" value="UniProtKB-ARBA"/>
</dbReference>
<comment type="caution">
    <text evidence="13">The sequence shown here is derived from an EMBL/GenBank/DDBJ whole genome shotgun (WGS) entry which is preliminary data.</text>
</comment>
<dbReference type="Proteomes" id="UP001152747">
    <property type="component" value="Unassembled WGS sequence"/>
</dbReference>
<organism evidence="13 14">
    <name type="scientific">Caenorhabditis angaria</name>
    <dbReference type="NCBI Taxonomy" id="860376"/>
    <lineage>
        <taxon>Eukaryota</taxon>
        <taxon>Metazoa</taxon>
        <taxon>Ecdysozoa</taxon>
        <taxon>Nematoda</taxon>
        <taxon>Chromadorea</taxon>
        <taxon>Rhabditida</taxon>
        <taxon>Rhabditina</taxon>
        <taxon>Rhabditomorpha</taxon>
        <taxon>Rhabditoidea</taxon>
        <taxon>Rhabditidae</taxon>
        <taxon>Peloderinae</taxon>
        <taxon>Caenorhabditis</taxon>
    </lineage>
</organism>
<dbReference type="FunFam" id="3.40.50.300:FF:000692">
    <property type="entry name" value="Guanine nucleotide-binding protein subunit alpha"/>
    <property type="match status" value="1"/>
</dbReference>
<accession>A0A9P1MUC8</accession>
<keyword evidence="14" id="KW-1185">Reference proteome</keyword>
<reference evidence="13" key="1">
    <citation type="submission" date="2022-11" db="EMBL/GenBank/DDBJ databases">
        <authorList>
            <person name="Kikuchi T."/>
        </authorList>
    </citation>
    <scope>NUCLEOTIDE SEQUENCE</scope>
    <source>
        <strain evidence="13">PS1010</strain>
    </source>
</reference>
<dbReference type="PANTHER" id="PTHR10218">
    <property type="entry name" value="GTP-BINDING PROTEIN ALPHA SUBUNIT"/>
    <property type="match status" value="1"/>
</dbReference>
<evidence type="ECO:0000256" key="7">
    <source>
        <dbReference type="ARBA" id="ARBA00023139"/>
    </source>
</evidence>
<sequence>MVFPTFSDIDYFQKPVYFGSVLMLDPRETYNKYERRSPHPPQENAAPRLACEYRRDAPTPNQPRLACEYRREDPENPRFSRNYYQPGGNHGGTTTVTSSRRSHHFHRNLHSNPTSHHTLCSGGLVCKARKMGCMQSQQSLAERRSKKIDKKIRQDGLLANRTVKLLLLGAGESGKSTILKQMRIIHESGYTDAERLVFRPVVFGNVFQSIMAILRAMQALKIHFANATKEADARKFLSFSMTGEEDEIPEEMAIVMKSIWSDENMRSTLDRSNEYYINDSAHYYLSQLERICEPEYVPTQDDVLRTRIKTTGIIETQFNYKDRLFLVFDVGGQRSERKKWIHCFEDVRALIFCVALSEYDMVLLEDEQTNRMRESLKLFDSICNNKFFVETSIILFLNKKDLFEEKIQKSPLTIAFPEYTGRNEFDEASIYIQHKFEEVNKREGTEKELYTHFTCATDTNNIRFVFDAVSDIIIRDNLRNCGLY</sequence>
<protein>
    <submittedName>
        <fullName evidence="13">Uncharacterized protein</fullName>
    </submittedName>
</protein>
<keyword evidence="8" id="KW-0807">Transducer</keyword>
<dbReference type="Gene3D" id="1.10.400.10">
    <property type="entry name" value="GI Alpha 1, domain 2-like"/>
    <property type="match status" value="1"/>
</dbReference>
<evidence type="ECO:0000256" key="12">
    <source>
        <dbReference type="SAM" id="MobiDB-lite"/>
    </source>
</evidence>
<dbReference type="PANTHER" id="PTHR10218:SF227">
    <property type="entry name" value="G PROTEIN ALPHA I SUBUNIT"/>
    <property type="match status" value="1"/>
</dbReference>
<feature type="binding site" evidence="11">
    <location>
        <position position="176"/>
    </location>
    <ligand>
        <name>Mg(2+)</name>
        <dbReference type="ChEBI" id="CHEBI:18420"/>
    </ligand>
</feature>
<dbReference type="InterPro" id="IPR001408">
    <property type="entry name" value="Gprotein_alpha_I"/>
</dbReference>